<reference evidence="1" key="1">
    <citation type="journal article" date="2015" name="Genome Biol. Evol.">
        <title>Organellar Genomes of White Spruce (Picea glauca): Assembly and Annotation.</title>
        <authorList>
            <person name="Jackman S.D."/>
            <person name="Warren R.L."/>
            <person name="Gibb E.A."/>
            <person name="Vandervalk B.P."/>
            <person name="Mohamadi H."/>
            <person name="Chu J."/>
            <person name="Raymond A."/>
            <person name="Pleasance S."/>
            <person name="Coope R."/>
            <person name="Wildung M.R."/>
            <person name="Ritland C.E."/>
            <person name="Bousquet J."/>
            <person name="Jones S.J."/>
            <person name="Bohlmann J."/>
            <person name="Birol I."/>
        </authorList>
    </citation>
    <scope>NUCLEOTIDE SEQUENCE [LARGE SCALE GENOMIC DNA]</scope>
    <source>
        <tissue evidence="1">Flushing bud</tissue>
    </source>
</reference>
<name>A0A101M5L3_PICGL</name>
<sequence length="62" mass="6864">MMVGKLLDQLNKLLLVAPDHQSVQGKQLTLPLVVMHPLFLLGKLFPPLPLSLPIYDAGYNTL</sequence>
<dbReference type="AlphaFoldDB" id="A0A101M5L3"/>
<gene>
    <name evidence="1" type="ORF">ABT39_MTgene1263</name>
</gene>
<accession>A0A101M5L3</accession>
<protein>
    <submittedName>
        <fullName evidence="1">Uncharacterized protein</fullName>
    </submittedName>
</protein>
<keyword evidence="1" id="KW-0496">Mitochondrion</keyword>
<evidence type="ECO:0000313" key="1">
    <source>
        <dbReference type="EMBL" id="KUM51415.1"/>
    </source>
</evidence>
<geneLocation type="mitochondrion" evidence="1"/>
<comment type="caution">
    <text evidence="1">The sequence shown here is derived from an EMBL/GenBank/DDBJ whole genome shotgun (WGS) entry which is preliminary data.</text>
</comment>
<proteinExistence type="predicted"/>
<dbReference type="EMBL" id="LKAM01000001">
    <property type="protein sequence ID" value="KUM51415.1"/>
    <property type="molecule type" value="Genomic_DNA"/>
</dbReference>
<organism evidence="1">
    <name type="scientific">Picea glauca</name>
    <name type="common">White spruce</name>
    <name type="synonym">Pinus glauca</name>
    <dbReference type="NCBI Taxonomy" id="3330"/>
    <lineage>
        <taxon>Eukaryota</taxon>
        <taxon>Viridiplantae</taxon>
        <taxon>Streptophyta</taxon>
        <taxon>Embryophyta</taxon>
        <taxon>Tracheophyta</taxon>
        <taxon>Spermatophyta</taxon>
        <taxon>Pinopsida</taxon>
        <taxon>Pinidae</taxon>
        <taxon>Conifers I</taxon>
        <taxon>Pinales</taxon>
        <taxon>Pinaceae</taxon>
        <taxon>Picea</taxon>
    </lineage>
</organism>